<dbReference type="InterPro" id="IPR036736">
    <property type="entry name" value="ACP-like_sf"/>
</dbReference>
<sequence>MDKVNERPVTADGILLQLKQMIIEVVGEDFLSLEDINEDCSFTDDLEMESIEIVQFADKVKGMYGEHVDLAGWMSSMEMEKIFNLTLKEVVAYLEKAILATN</sequence>
<reference evidence="2" key="1">
    <citation type="journal article" date="2019" name="Int. J. Syst. Evol. Microbiol.">
        <title>The Global Catalogue of Microorganisms (GCM) 10K type strain sequencing project: providing services to taxonomists for standard genome sequencing and annotation.</title>
        <authorList>
            <consortium name="The Broad Institute Genomics Platform"/>
            <consortium name="The Broad Institute Genome Sequencing Center for Infectious Disease"/>
            <person name="Wu L."/>
            <person name="Ma J."/>
        </authorList>
    </citation>
    <scope>NUCLEOTIDE SEQUENCE [LARGE SCALE GENOMIC DNA]</scope>
    <source>
        <strain evidence="2">KCTC 42423</strain>
    </source>
</reference>
<evidence type="ECO:0000313" key="2">
    <source>
        <dbReference type="Proteomes" id="UP001597459"/>
    </source>
</evidence>
<protein>
    <submittedName>
        <fullName evidence="1">Acyl carrier protein</fullName>
    </submittedName>
</protein>
<name>A0ABW5N888_9FLAO</name>
<dbReference type="RefSeq" id="WP_176027146.1">
    <property type="nucleotide sequence ID" value="NZ_JBHSJV010000001.1"/>
</dbReference>
<accession>A0ABW5N888</accession>
<dbReference type="Proteomes" id="UP001597459">
    <property type="component" value="Unassembled WGS sequence"/>
</dbReference>
<dbReference type="Gene3D" id="1.10.1200.10">
    <property type="entry name" value="ACP-like"/>
    <property type="match status" value="1"/>
</dbReference>
<dbReference type="EMBL" id="JBHULX010000022">
    <property type="protein sequence ID" value="MFD2591767.1"/>
    <property type="molecule type" value="Genomic_DNA"/>
</dbReference>
<comment type="caution">
    <text evidence="1">The sequence shown here is derived from an EMBL/GenBank/DDBJ whole genome shotgun (WGS) entry which is preliminary data.</text>
</comment>
<keyword evidence="2" id="KW-1185">Reference proteome</keyword>
<gene>
    <name evidence="1" type="ORF">ACFSTE_13085</name>
</gene>
<evidence type="ECO:0000313" key="1">
    <source>
        <dbReference type="EMBL" id="MFD2591767.1"/>
    </source>
</evidence>
<organism evidence="1 2">
    <name type="scientific">Aquimarina hainanensis</name>
    <dbReference type="NCBI Taxonomy" id="1578017"/>
    <lineage>
        <taxon>Bacteria</taxon>
        <taxon>Pseudomonadati</taxon>
        <taxon>Bacteroidota</taxon>
        <taxon>Flavobacteriia</taxon>
        <taxon>Flavobacteriales</taxon>
        <taxon>Flavobacteriaceae</taxon>
        <taxon>Aquimarina</taxon>
    </lineage>
</organism>
<proteinExistence type="predicted"/>
<dbReference type="SUPFAM" id="SSF47336">
    <property type="entry name" value="ACP-like"/>
    <property type="match status" value="1"/>
</dbReference>